<evidence type="ECO:0000259" key="5">
    <source>
        <dbReference type="SMART" id="SM00062"/>
    </source>
</evidence>
<dbReference type="CDD" id="cd13530">
    <property type="entry name" value="PBP2_peptides_like"/>
    <property type="match status" value="1"/>
</dbReference>
<dbReference type="PANTHER" id="PTHR35936:SF19">
    <property type="entry name" value="AMINO-ACID-BINDING PROTEIN YXEM-RELATED"/>
    <property type="match status" value="1"/>
</dbReference>
<dbReference type="SMART" id="SM00062">
    <property type="entry name" value="PBPb"/>
    <property type="match status" value="1"/>
</dbReference>
<feature type="domain" description="Ionotropic glutamate receptor C-terminal" evidence="6">
    <location>
        <begin position="97"/>
        <end position="316"/>
    </location>
</feature>
<feature type="domain" description="Solute-binding protein family 3/N-terminal" evidence="5">
    <location>
        <begin position="96"/>
        <end position="317"/>
    </location>
</feature>
<dbReference type="PROSITE" id="PS01039">
    <property type="entry name" value="SBP_BACTERIAL_3"/>
    <property type="match status" value="1"/>
</dbReference>
<comment type="subcellular location">
    <subcellularLocation>
        <location evidence="1">Cell envelope</location>
    </subcellularLocation>
</comment>
<dbReference type="STRING" id="89784.SAMN04489725_11246"/>
<gene>
    <name evidence="7" type="ORF">SAMN04489725_11246</name>
</gene>
<keyword evidence="3" id="KW-0732">Signal</keyword>
<proteinExistence type="inferred from homology"/>
<dbReference type="Pfam" id="PF00497">
    <property type="entry name" value="SBP_bac_3"/>
    <property type="match status" value="1"/>
</dbReference>
<organism evidence="7 8">
    <name type="scientific">Alicyclobacillus hesperidum</name>
    <dbReference type="NCBI Taxonomy" id="89784"/>
    <lineage>
        <taxon>Bacteria</taxon>
        <taxon>Bacillati</taxon>
        <taxon>Bacillota</taxon>
        <taxon>Bacilli</taxon>
        <taxon>Bacillales</taxon>
        <taxon>Alicyclobacillaceae</taxon>
        <taxon>Alicyclobacillus</taxon>
    </lineage>
</organism>
<evidence type="ECO:0000256" key="3">
    <source>
        <dbReference type="ARBA" id="ARBA00022729"/>
    </source>
</evidence>
<sequence length="317" mass="34085">MDNCIKPKFVFIILQTRIHRGENVKKSIMSLTTAAALVCALVTGCGTAASSDNTVSSTNTTSNTANAGAASISGTKTSALGLNAVVNPNAMPKPGQVVIAVDDTYPPMEYTDPSNPNKLIGFDIDLGDALAKYLHEKVVWKPTSFDGIVEGLKAGKYDMVISTLNDTPQREKQIDFVDYMSFGQVIVVKKGHAGNIKTIADLKGKKVGVEIGTTSQDALQKEGGIDVKEYNTFPDAFQDLADGRLAACVVDEVVGRYYVNLQPNNYQIAGKPFLSEPVGIGINKKNASLDAKVKKAIAQMKKDGTYNKIYTYWFGAQ</sequence>
<dbReference type="GO" id="GO:0030313">
    <property type="term" value="C:cell envelope"/>
    <property type="evidence" value="ECO:0007669"/>
    <property type="project" value="UniProtKB-SubCell"/>
</dbReference>
<dbReference type="SUPFAM" id="SSF53850">
    <property type="entry name" value="Periplasmic binding protein-like II"/>
    <property type="match status" value="1"/>
</dbReference>
<dbReference type="SMART" id="SM00079">
    <property type="entry name" value="PBPe"/>
    <property type="match status" value="1"/>
</dbReference>
<dbReference type="EMBL" id="FNOJ01000012">
    <property type="protein sequence ID" value="SDW72440.1"/>
    <property type="molecule type" value="Genomic_DNA"/>
</dbReference>
<name>A0A1H2VVS4_9BACL</name>
<dbReference type="GO" id="GO:0016020">
    <property type="term" value="C:membrane"/>
    <property type="evidence" value="ECO:0007669"/>
    <property type="project" value="InterPro"/>
</dbReference>
<dbReference type="InterPro" id="IPR001320">
    <property type="entry name" value="Iontro_rcpt_C"/>
</dbReference>
<dbReference type="Proteomes" id="UP000182589">
    <property type="component" value="Unassembled WGS sequence"/>
</dbReference>
<evidence type="ECO:0000256" key="4">
    <source>
        <dbReference type="RuleBase" id="RU003744"/>
    </source>
</evidence>
<dbReference type="Gene3D" id="3.40.190.10">
    <property type="entry name" value="Periplasmic binding protein-like II"/>
    <property type="match status" value="2"/>
</dbReference>
<dbReference type="InterPro" id="IPR001638">
    <property type="entry name" value="Solute-binding_3/MltF_N"/>
</dbReference>
<evidence type="ECO:0000259" key="6">
    <source>
        <dbReference type="SMART" id="SM00079"/>
    </source>
</evidence>
<evidence type="ECO:0000313" key="7">
    <source>
        <dbReference type="EMBL" id="SDW72440.1"/>
    </source>
</evidence>
<dbReference type="PANTHER" id="PTHR35936">
    <property type="entry name" value="MEMBRANE-BOUND LYTIC MUREIN TRANSGLYCOSYLASE F"/>
    <property type="match status" value="1"/>
</dbReference>
<reference evidence="8" key="1">
    <citation type="submission" date="2016-10" db="EMBL/GenBank/DDBJ databases">
        <authorList>
            <person name="Varghese N."/>
        </authorList>
    </citation>
    <scope>NUCLEOTIDE SEQUENCE [LARGE SCALE GENOMIC DNA]</scope>
    <source>
        <strain evidence="8">DSM 12489</strain>
    </source>
</reference>
<dbReference type="AlphaFoldDB" id="A0A1H2VVS4"/>
<evidence type="ECO:0000313" key="8">
    <source>
        <dbReference type="Proteomes" id="UP000182589"/>
    </source>
</evidence>
<dbReference type="InterPro" id="IPR018313">
    <property type="entry name" value="SBP_3_CS"/>
</dbReference>
<evidence type="ECO:0000256" key="1">
    <source>
        <dbReference type="ARBA" id="ARBA00004196"/>
    </source>
</evidence>
<accession>A0A1H2VVS4</accession>
<keyword evidence="8" id="KW-1185">Reference proteome</keyword>
<protein>
    <submittedName>
        <fullName evidence="7">Amino acid ABC transporter substrate-binding protein, PAAT family</fullName>
    </submittedName>
</protein>
<comment type="similarity">
    <text evidence="2 4">Belongs to the bacterial solute-binding protein 3 family.</text>
</comment>
<dbReference type="GO" id="GO:0015276">
    <property type="term" value="F:ligand-gated monoatomic ion channel activity"/>
    <property type="evidence" value="ECO:0007669"/>
    <property type="project" value="InterPro"/>
</dbReference>
<evidence type="ECO:0000256" key="2">
    <source>
        <dbReference type="ARBA" id="ARBA00010333"/>
    </source>
</evidence>